<feature type="region of interest" description="Disordered" evidence="2">
    <location>
        <begin position="267"/>
        <end position="303"/>
    </location>
</feature>
<keyword evidence="1" id="KW-0175">Coiled coil</keyword>
<accession>A0A8H8WQQ1</accession>
<dbReference type="EMBL" id="AP024145">
    <property type="protein sequence ID" value="BCM82588.1"/>
    <property type="molecule type" value="Genomic_DNA"/>
</dbReference>
<evidence type="ECO:0000256" key="2">
    <source>
        <dbReference type="SAM" id="MobiDB-lite"/>
    </source>
</evidence>
<feature type="coiled-coil region" evidence="1">
    <location>
        <begin position="57"/>
        <end position="140"/>
    </location>
</feature>
<evidence type="ECO:0000256" key="1">
    <source>
        <dbReference type="SAM" id="Coils"/>
    </source>
</evidence>
<feature type="compositionally biased region" description="Low complexity" evidence="2">
    <location>
        <begin position="286"/>
        <end position="303"/>
    </location>
</feature>
<dbReference type="Proteomes" id="UP000663508">
    <property type="component" value="Chromosome"/>
</dbReference>
<name>A0A8H8WQQ1_9HYPH</name>
<dbReference type="KEGG" id="mind:mvi_10490"/>
<dbReference type="Gene3D" id="1.10.287.1490">
    <property type="match status" value="1"/>
</dbReference>
<feature type="compositionally biased region" description="Basic and acidic residues" evidence="2">
    <location>
        <begin position="270"/>
        <end position="282"/>
    </location>
</feature>
<evidence type="ECO:0000313" key="4">
    <source>
        <dbReference type="Proteomes" id="UP000663508"/>
    </source>
</evidence>
<organism evidence="3 4">
    <name type="scientific">Methylobacterium indicum</name>
    <dbReference type="NCBI Taxonomy" id="1775910"/>
    <lineage>
        <taxon>Bacteria</taxon>
        <taxon>Pseudomonadati</taxon>
        <taxon>Pseudomonadota</taxon>
        <taxon>Alphaproteobacteria</taxon>
        <taxon>Hyphomicrobiales</taxon>
        <taxon>Methylobacteriaceae</taxon>
        <taxon>Methylobacterium</taxon>
    </lineage>
</organism>
<dbReference type="RefSeq" id="WP_207181747.1">
    <property type="nucleotide sequence ID" value="NZ_AP024145.1"/>
</dbReference>
<protein>
    <submittedName>
        <fullName evidence="3">Uncharacterized protein</fullName>
    </submittedName>
</protein>
<evidence type="ECO:0000313" key="3">
    <source>
        <dbReference type="EMBL" id="BCM82588.1"/>
    </source>
</evidence>
<reference evidence="3" key="1">
    <citation type="submission" date="2020-11" db="EMBL/GenBank/DDBJ databases">
        <title>Complete genome sequence of a novel pathogenic Methylobacterium strain isolated from rice in Vietnam.</title>
        <authorList>
            <person name="Lai K."/>
            <person name="Okazaki S."/>
            <person name="Higashi K."/>
            <person name="Mori H."/>
            <person name="Toyoda A."/>
            <person name="Kurokawa K."/>
        </authorList>
    </citation>
    <scope>NUCLEOTIDE SEQUENCE</scope>
    <source>
        <strain evidence="3">VL1</strain>
    </source>
</reference>
<feature type="coiled-coil region" evidence="1">
    <location>
        <begin position="198"/>
        <end position="236"/>
    </location>
</feature>
<sequence length="303" mass="32620">MIESLMFVALGFLGASLCALLVLPALNARAERLTRRRLEALYPMSIVELTAEKDHLRAEFAVRERQLERRVEEAQAARQAEMEETGRRTVRLGTLATEIERRDARLAELERDLVEARGGLARGEGELAEARTARAAAEEAMRALEGPYQRALSDLATLRAELEAVSRGQAEAETARGVAEEQVRAARGKVAEAGESVATAARGQIQALENALADLTTRHAAEIEAARAEIARLQEAVRAAGMPPAEIASQNALLERRIAEVADALMRGQDAGHDKGQSRPEPRMPPATTLSSAAPRTAPATAG</sequence>
<proteinExistence type="predicted"/>
<gene>
    <name evidence="3" type="ORF">mvi_10490</name>
</gene>
<dbReference type="AlphaFoldDB" id="A0A8H8WQQ1"/>